<dbReference type="InterPro" id="IPR010982">
    <property type="entry name" value="Lambda_DNA-bd_dom_sf"/>
</dbReference>
<dbReference type="SUPFAM" id="SSF47413">
    <property type="entry name" value="lambda repressor-like DNA-binding domains"/>
    <property type="match status" value="1"/>
</dbReference>
<dbReference type="CDD" id="cd00093">
    <property type="entry name" value="HTH_XRE"/>
    <property type="match status" value="1"/>
</dbReference>
<evidence type="ECO:0000259" key="3">
    <source>
        <dbReference type="PROSITE" id="PS50943"/>
    </source>
</evidence>
<dbReference type="PANTHER" id="PTHR46558">
    <property type="entry name" value="TRACRIPTIONAL REGULATORY PROTEIN-RELATED-RELATED"/>
    <property type="match status" value="1"/>
</dbReference>
<organism evidence="4">
    <name type="scientific">uncultured Rubrobacteraceae bacterium</name>
    <dbReference type="NCBI Taxonomy" id="349277"/>
    <lineage>
        <taxon>Bacteria</taxon>
        <taxon>Bacillati</taxon>
        <taxon>Actinomycetota</taxon>
        <taxon>Rubrobacteria</taxon>
        <taxon>Rubrobacterales</taxon>
        <taxon>Rubrobacteraceae</taxon>
        <taxon>environmental samples</taxon>
    </lineage>
</organism>
<evidence type="ECO:0000313" key="4">
    <source>
        <dbReference type="EMBL" id="CAA9402522.1"/>
    </source>
</evidence>
<name>A0A6J4P2J1_9ACTN</name>
<dbReference type="EMBL" id="CADCUT010000074">
    <property type="protein sequence ID" value="CAA9402522.1"/>
    <property type="molecule type" value="Genomic_DNA"/>
</dbReference>
<sequence length="96" mass="10939">MLHNRLKVLRTERGMSRQELAEALGINYQTVGYIERGDYNPSLELVFRISELFGLPIEAIFSREPFRPLSEEIYGRRDIQENADDTGVGAEVGVQP</sequence>
<dbReference type="GO" id="GO:0003677">
    <property type="term" value="F:DNA binding"/>
    <property type="evidence" value="ECO:0007669"/>
    <property type="project" value="UniProtKB-KW"/>
</dbReference>
<gene>
    <name evidence="4" type="ORF">AVDCRST_MAG03-1319</name>
</gene>
<dbReference type="InterPro" id="IPR001387">
    <property type="entry name" value="Cro/C1-type_HTH"/>
</dbReference>
<feature type="region of interest" description="Disordered" evidence="2">
    <location>
        <begin position="77"/>
        <end position="96"/>
    </location>
</feature>
<dbReference type="Pfam" id="PF01381">
    <property type="entry name" value="HTH_3"/>
    <property type="match status" value="1"/>
</dbReference>
<protein>
    <submittedName>
        <fullName evidence="4">Transcriptional regulator, Xre family</fullName>
    </submittedName>
</protein>
<reference evidence="4" key="1">
    <citation type="submission" date="2020-02" db="EMBL/GenBank/DDBJ databases">
        <authorList>
            <person name="Meier V. D."/>
        </authorList>
    </citation>
    <scope>NUCLEOTIDE SEQUENCE</scope>
    <source>
        <strain evidence="4">AVDCRST_MAG03</strain>
    </source>
</reference>
<dbReference type="PROSITE" id="PS50943">
    <property type="entry name" value="HTH_CROC1"/>
    <property type="match status" value="1"/>
</dbReference>
<evidence type="ECO:0000256" key="2">
    <source>
        <dbReference type="SAM" id="MobiDB-lite"/>
    </source>
</evidence>
<dbReference type="Gene3D" id="1.10.260.40">
    <property type="entry name" value="lambda repressor-like DNA-binding domains"/>
    <property type="match status" value="1"/>
</dbReference>
<proteinExistence type="predicted"/>
<evidence type="ECO:0000256" key="1">
    <source>
        <dbReference type="ARBA" id="ARBA00023125"/>
    </source>
</evidence>
<accession>A0A6J4P2J1</accession>
<keyword evidence="1" id="KW-0238">DNA-binding</keyword>
<dbReference type="AlphaFoldDB" id="A0A6J4P2J1"/>
<feature type="domain" description="HTH cro/C1-type" evidence="3">
    <location>
        <begin position="6"/>
        <end position="60"/>
    </location>
</feature>
<dbReference type="SMART" id="SM00530">
    <property type="entry name" value="HTH_XRE"/>
    <property type="match status" value="1"/>
</dbReference>
<dbReference type="PANTHER" id="PTHR46558:SF4">
    <property type="entry name" value="DNA-BIDING PHAGE PROTEIN"/>
    <property type="match status" value="1"/>
</dbReference>